<name>A0A0M3DJR8_9FIRM</name>
<accession>A0A0M3DJR8</accession>
<dbReference type="PATRIC" id="fig|1629550.3.peg.3385"/>
<dbReference type="RefSeq" id="WP_046822057.1">
    <property type="nucleotide sequence ID" value="NZ_JBCLWQ010000002.1"/>
</dbReference>
<gene>
    <name evidence="2" type="ORF">VN21_03420</name>
</gene>
<keyword evidence="1" id="KW-0808">Transferase</keyword>
<dbReference type="GO" id="GO:0008982">
    <property type="term" value="F:protein-N(PI)-phosphohistidine-sugar phosphotransferase activity"/>
    <property type="evidence" value="ECO:0007669"/>
    <property type="project" value="InterPro"/>
</dbReference>
<reference evidence="2 3" key="1">
    <citation type="submission" date="2015-04" db="EMBL/GenBank/DDBJ databases">
        <title>Microcin producing Clostridium sp. JC272T.</title>
        <authorList>
            <person name="Jyothsna T."/>
            <person name="Sasikala C."/>
            <person name="Ramana C."/>
        </authorList>
    </citation>
    <scope>NUCLEOTIDE SEQUENCE [LARGE SCALE GENOMIC DNA]</scope>
    <source>
        <strain evidence="2 3">JC272</strain>
    </source>
</reference>
<evidence type="ECO:0008006" key="4">
    <source>
        <dbReference type="Google" id="ProtNLM"/>
    </source>
</evidence>
<dbReference type="OrthoDB" id="1753343at2"/>
<evidence type="ECO:0000313" key="2">
    <source>
        <dbReference type="EMBL" id="KKY02396.1"/>
    </source>
</evidence>
<proteinExistence type="predicted"/>
<dbReference type="SUPFAM" id="SSF52794">
    <property type="entry name" value="PTS system IIB component-like"/>
    <property type="match status" value="1"/>
</dbReference>
<evidence type="ECO:0000313" key="3">
    <source>
        <dbReference type="Proteomes" id="UP000034407"/>
    </source>
</evidence>
<dbReference type="Proteomes" id="UP000034407">
    <property type="component" value="Unassembled WGS sequence"/>
</dbReference>
<dbReference type="GO" id="GO:0009401">
    <property type="term" value="P:phosphoenolpyruvate-dependent sugar phosphotransferase system"/>
    <property type="evidence" value="ECO:0007669"/>
    <property type="project" value="InterPro"/>
</dbReference>
<sequence length="99" mass="11384">MNNIVVICEDINCGNKLQESAKEFNYNIEFEIQNEDTIINEISEKDIKDASAVLFVINKGIEEVNEIERFIDVEYYEVEPCIALENPKQVISEIIADLN</sequence>
<dbReference type="Gene3D" id="3.40.50.2300">
    <property type="match status" value="1"/>
</dbReference>
<comment type="caution">
    <text evidence="2">The sequence shown here is derived from an EMBL/GenBank/DDBJ whole genome shotgun (WGS) entry which is preliminary data.</text>
</comment>
<keyword evidence="3" id="KW-1185">Reference proteome</keyword>
<dbReference type="EMBL" id="LBBT01000069">
    <property type="protein sequence ID" value="KKY02396.1"/>
    <property type="molecule type" value="Genomic_DNA"/>
</dbReference>
<dbReference type="InterPro" id="IPR036095">
    <property type="entry name" value="PTS_EIIB-like_sf"/>
</dbReference>
<evidence type="ECO:0000256" key="1">
    <source>
        <dbReference type="ARBA" id="ARBA00022679"/>
    </source>
</evidence>
<organism evidence="2 3">
    <name type="scientific">Paraclostridium benzoelyticum</name>
    <dbReference type="NCBI Taxonomy" id="1629550"/>
    <lineage>
        <taxon>Bacteria</taxon>
        <taxon>Bacillati</taxon>
        <taxon>Bacillota</taxon>
        <taxon>Clostridia</taxon>
        <taxon>Peptostreptococcales</taxon>
        <taxon>Peptostreptococcaceae</taxon>
        <taxon>Paraclostridium</taxon>
    </lineage>
</organism>
<dbReference type="AlphaFoldDB" id="A0A0M3DJR8"/>
<protein>
    <recommendedName>
        <fullName evidence="4">PTS sugar transporter subunit IIBC</fullName>
    </recommendedName>
</protein>